<feature type="compositionally biased region" description="Basic and acidic residues" evidence="1">
    <location>
        <begin position="56"/>
        <end position="67"/>
    </location>
</feature>
<evidence type="ECO:0000313" key="4">
    <source>
        <dbReference type="Proteomes" id="UP001054945"/>
    </source>
</evidence>
<feature type="region of interest" description="Disordered" evidence="1">
    <location>
        <begin position="56"/>
        <end position="81"/>
    </location>
</feature>
<feature type="transmembrane region" description="Helical" evidence="2">
    <location>
        <begin position="20"/>
        <end position="42"/>
    </location>
</feature>
<name>A0AAV4V0G1_CAEEX</name>
<evidence type="ECO:0000256" key="2">
    <source>
        <dbReference type="SAM" id="Phobius"/>
    </source>
</evidence>
<comment type="caution">
    <text evidence="3">The sequence shown here is derived from an EMBL/GenBank/DDBJ whole genome shotgun (WGS) entry which is preliminary data.</text>
</comment>
<keyword evidence="2" id="KW-1133">Transmembrane helix</keyword>
<accession>A0AAV4V0G1</accession>
<keyword evidence="4" id="KW-1185">Reference proteome</keyword>
<reference evidence="3 4" key="1">
    <citation type="submission" date="2021-06" db="EMBL/GenBank/DDBJ databases">
        <title>Caerostris extrusa draft genome.</title>
        <authorList>
            <person name="Kono N."/>
            <person name="Arakawa K."/>
        </authorList>
    </citation>
    <scope>NUCLEOTIDE SEQUENCE [LARGE SCALE GENOMIC DNA]</scope>
</reference>
<dbReference type="Proteomes" id="UP001054945">
    <property type="component" value="Unassembled WGS sequence"/>
</dbReference>
<evidence type="ECO:0000313" key="3">
    <source>
        <dbReference type="EMBL" id="GIY63523.1"/>
    </source>
</evidence>
<gene>
    <name evidence="3" type="ORF">CEXT_347081</name>
</gene>
<dbReference type="AlphaFoldDB" id="A0AAV4V0G1"/>
<proteinExistence type="predicted"/>
<dbReference type="EMBL" id="BPLR01013754">
    <property type="protein sequence ID" value="GIY63523.1"/>
    <property type="molecule type" value="Genomic_DNA"/>
</dbReference>
<protein>
    <submittedName>
        <fullName evidence="3">Uncharacterized protein</fullName>
    </submittedName>
</protein>
<keyword evidence="2" id="KW-0812">Transmembrane</keyword>
<sequence length="115" mass="12966">MFPIHAGMDTTAEIGFDNYLALTAPVLILGLAFACGIYKCCWRKLVACLRRKFGTERQGRENRRVDSGRNPQAEVDIPLQPLREVDASPCLSDRLPQEYRCVPRDEPPITTMEAN</sequence>
<keyword evidence="2" id="KW-0472">Membrane</keyword>
<organism evidence="3 4">
    <name type="scientific">Caerostris extrusa</name>
    <name type="common">Bark spider</name>
    <name type="synonym">Caerostris bankana</name>
    <dbReference type="NCBI Taxonomy" id="172846"/>
    <lineage>
        <taxon>Eukaryota</taxon>
        <taxon>Metazoa</taxon>
        <taxon>Ecdysozoa</taxon>
        <taxon>Arthropoda</taxon>
        <taxon>Chelicerata</taxon>
        <taxon>Arachnida</taxon>
        <taxon>Araneae</taxon>
        <taxon>Araneomorphae</taxon>
        <taxon>Entelegynae</taxon>
        <taxon>Araneoidea</taxon>
        <taxon>Araneidae</taxon>
        <taxon>Caerostris</taxon>
    </lineage>
</organism>
<evidence type="ECO:0000256" key="1">
    <source>
        <dbReference type="SAM" id="MobiDB-lite"/>
    </source>
</evidence>